<comment type="caution">
    <text evidence="2">The sequence shown here is derived from an EMBL/GenBank/DDBJ whole genome shotgun (WGS) entry which is preliminary data.</text>
</comment>
<feature type="compositionally biased region" description="Polar residues" evidence="1">
    <location>
        <begin position="71"/>
        <end position="87"/>
    </location>
</feature>
<gene>
    <name evidence="2" type="ORF">R3P38DRAFT_2804557</name>
</gene>
<protein>
    <recommendedName>
        <fullName evidence="4">ATP synthase protein MI25</fullName>
    </recommendedName>
</protein>
<dbReference type="AlphaFoldDB" id="A0AAV9ZQU3"/>
<dbReference type="Proteomes" id="UP001362999">
    <property type="component" value="Unassembled WGS sequence"/>
</dbReference>
<evidence type="ECO:0000256" key="1">
    <source>
        <dbReference type="SAM" id="MobiDB-lite"/>
    </source>
</evidence>
<proteinExistence type="predicted"/>
<sequence length="212" mass="22973">MGNTQTAGFAPERVFKAISPLCEKATPGVLGRAWQNLSANKLRTCRALPISPLEQFCASPTVQNVTTTRLSGSRQPANTCRGSSDETAGSLEPREGLRFSFLAAIWISQVLFCRNTAIAVLPGRTAELSQNSSATFTIQNGGLERTRRLSLLGTILSESSGRISGRIDARESREKIERKMSGRKMLHTLSARLSLVNQIRSLSGLVVQSVLV</sequence>
<evidence type="ECO:0000313" key="3">
    <source>
        <dbReference type="Proteomes" id="UP001362999"/>
    </source>
</evidence>
<name>A0AAV9ZQU3_9AGAR</name>
<reference evidence="2 3" key="1">
    <citation type="journal article" date="2024" name="J Genomics">
        <title>Draft genome sequencing and assembly of Favolaschia claudopus CIRM-BRFM 2984 isolated from oak limbs.</title>
        <authorList>
            <person name="Navarro D."/>
            <person name="Drula E."/>
            <person name="Chaduli D."/>
            <person name="Cazenave R."/>
            <person name="Ahrendt S."/>
            <person name="Wang J."/>
            <person name="Lipzen A."/>
            <person name="Daum C."/>
            <person name="Barry K."/>
            <person name="Grigoriev I.V."/>
            <person name="Favel A."/>
            <person name="Rosso M.N."/>
            <person name="Martin F."/>
        </authorList>
    </citation>
    <scope>NUCLEOTIDE SEQUENCE [LARGE SCALE GENOMIC DNA]</scope>
    <source>
        <strain evidence="2 3">CIRM-BRFM 2984</strain>
    </source>
</reference>
<feature type="region of interest" description="Disordered" evidence="1">
    <location>
        <begin position="71"/>
        <end position="90"/>
    </location>
</feature>
<evidence type="ECO:0000313" key="2">
    <source>
        <dbReference type="EMBL" id="KAK6988513.1"/>
    </source>
</evidence>
<evidence type="ECO:0008006" key="4">
    <source>
        <dbReference type="Google" id="ProtNLM"/>
    </source>
</evidence>
<keyword evidence="3" id="KW-1185">Reference proteome</keyword>
<accession>A0AAV9ZQU3</accession>
<organism evidence="2 3">
    <name type="scientific">Favolaschia claudopus</name>
    <dbReference type="NCBI Taxonomy" id="2862362"/>
    <lineage>
        <taxon>Eukaryota</taxon>
        <taxon>Fungi</taxon>
        <taxon>Dikarya</taxon>
        <taxon>Basidiomycota</taxon>
        <taxon>Agaricomycotina</taxon>
        <taxon>Agaricomycetes</taxon>
        <taxon>Agaricomycetidae</taxon>
        <taxon>Agaricales</taxon>
        <taxon>Marasmiineae</taxon>
        <taxon>Mycenaceae</taxon>
        <taxon>Favolaschia</taxon>
    </lineage>
</organism>
<dbReference type="EMBL" id="JAWWNJ010000122">
    <property type="protein sequence ID" value="KAK6988513.1"/>
    <property type="molecule type" value="Genomic_DNA"/>
</dbReference>